<dbReference type="EMBL" id="ML732236">
    <property type="protein sequence ID" value="KAB8072950.1"/>
    <property type="molecule type" value="Genomic_DNA"/>
</dbReference>
<sequence length="107" mass="12365">MPRHCSHTLLTVPSFGSTCQSLPRNFKNREPLSYKIPTRFLNKSPPCSFVNQYERSRPSQRRSLGPNAPQLTLHNHGELMSVLRDAACYSFPLDRYSRFSFPDLHNN</sequence>
<evidence type="ECO:0000313" key="2">
    <source>
        <dbReference type="Proteomes" id="UP000326565"/>
    </source>
</evidence>
<name>A0A5N5X0N2_9EURO</name>
<keyword evidence="2" id="KW-1185">Reference proteome</keyword>
<organism evidence="1 2">
    <name type="scientific">Aspergillus leporis</name>
    <dbReference type="NCBI Taxonomy" id="41062"/>
    <lineage>
        <taxon>Eukaryota</taxon>
        <taxon>Fungi</taxon>
        <taxon>Dikarya</taxon>
        <taxon>Ascomycota</taxon>
        <taxon>Pezizomycotina</taxon>
        <taxon>Eurotiomycetes</taxon>
        <taxon>Eurotiomycetidae</taxon>
        <taxon>Eurotiales</taxon>
        <taxon>Aspergillaceae</taxon>
        <taxon>Aspergillus</taxon>
        <taxon>Aspergillus subgen. Circumdati</taxon>
    </lineage>
</organism>
<dbReference type="AlphaFoldDB" id="A0A5N5X0N2"/>
<reference evidence="1 2" key="1">
    <citation type="submission" date="2019-04" db="EMBL/GenBank/DDBJ databases">
        <title>Friends and foes A comparative genomics study of 23 Aspergillus species from section Flavi.</title>
        <authorList>
            <consortium name="DOE Joint Genome Institute"/>
            <person name="Kjaerbolling I."/>
            <person name="Vesth T."/>
            <person name="Frisvad J.C."/>
            <person name="Nybo J.L."/>
            <person name="Theobald S."/>
            <person name="Kildgaard S."/>
            <person name="Isbrandt T."/>
            <person name="Kuo A."/>
            <person name="Sato A."/>
            <person name="Lyhne E.K."/>
            <person name="Kogle M.E."/>
            <person name="Wiebenga A."/>
            <person name="Kun R.S."/>
            <person name="Lubbers R.J."/>
            <person name="Makela M.R."/>
            <person name="Barry K."/>
            <person name="Chovatia M."/>
            <person name="Clum A."/>
            <person name="Daum C."/>
            <person name="Haridas S."/>
            <person name="He G."/>
            <person name="LaButti K."/>
            <person name="Lipzen A."/>
            <person name="Mondo S."/>
            <person name="Riley R."/>
            <person name="Salamov A."/>
            <person name="Simmons B.A."/>
            <person name="Magnuson J.K."/>
            <person name="Henrissat B."/>
            <person name="Mortensen U.H."/>
            <person name="Larsen T.O."/>
            <person name="Devries R.P."/>
            <person name="Grigoriev I.V."/>
            <person name="Machida M."/>
            <person name="Baker S.E."/>
            <person name="Andersen M.R."/>
        </authorList>
    </citation>
    <scope>NUCLEOTIDE SEQUENCE [LARGE SCALE GENOMIC DNA]</scope>
    <source>
        <strain evidence="1 2">CBS 151.66</strain>
    </source>
</reference>
<accession>A0A5N5X0N2</accession>
<protein>
    <submittedName>
        <fullName evidence="1">Uncharacterized protein</fullName>
    </submittedName>
</protein>
<dbReference type="Proteomes" id="UP000326565">
    <property type="component" value="Unassembled WGS sequence"/>
</dbReference>
<proteinExistence type="predicted"/>
<evidence type="ECO:0000313" key="1">
    <source>
        <dbReference type="EMBL" id="KAB8072950.1"/>
    </source>
</evidence>
<gene>
    <name evidence="1" type="ORF">BDV29DRAFT_143599</name>
</gene>